<evidence type="ECO:0000313" key="1">
    <source>
        <dbReference type="EMBL" id="PXY25442.1"/>
    </source>
</evidence>
<comment type="caution">
    <text evidence="1">The sequence shown here is derived from an EMBL/GenBank/DDBJ whole genome shotgun (WGS) entry which is preliminary data.</text>
</comment>
<organism evidence="1 2">
    <name type="scientific">Prauserella muralis</name>
    <dbReference type="NCBI Taxonomy" id="588067"/>
    <lineage>
        <taxon>Bacteria</taxon>
        <taxon>Bacillati</taxon>
        <taxon>Actinomycetota</taxon>
        <taxon>Actinomycetes</taxon>
        <taxon>Pseudonocardiales</taxon>
        <taxon>Pseudonocardiaceae</taxon>
        <taxon>Prauserella</taxon>
    </lineage>
</organism>
<dbReference type="Proteomes" id="UP000249915">
    <property type="component" value="Unassembled WGS sequence"/>
</dbReference>
<dbReference type="EMBL" id="MASW01000003">
    <property type="protein sequence ID" value="PXY25442.1"/>
    <property type="molecule type" value="Genomic_DNA"/>
</dbReference>
<dbReference type="RefSeq" id="WP_112282566.1">
    <property type="nucleotide sequence ID" value="NZ_MASW01000003.1"/>
</dbReference>
<gene>
    <name evidence="1" type="ORF">BAY60_18890</name>
</gene>
<reference evidence="1 2" key="1">
    <citation type="submission" date="2016-07" db="EMBL/GenBank/DDBJ databases">
        <title>Draft genome sequence of Prauserella muralis DSM 45305, isolated from a mould-covered wall in an indoor environment.</title>
        <authorList>
            <person name="Ruckert C."/>
            <person name="Albersmeier A."/>
            <person name="Jiang C.-L."/>
            <person name="Jiang Y."/>
            <person name="Kalinowski J."/>
            <person name="Schneider O."/>
            <person name="Winkler A."/>
            <person name="Zotchev S.B."/>
        </authorList>
    </citation>
    <scope>NUCLEOTIDE SEQUENCE [LARGE SCALE GENOMIC DNA]</scope>
    <source>
        <strain evidence="1 2">DSM 45305</strain>
    </source>
</reference>
<accession>A0A2V4AVZ6</accession>
<keyword evidence="2" id="KW-1185">Reference proteome</keyword>
<protein>
    <submittedName>
        <fullName evidence="1">Uncharacterized protein</fullName>
    </submittedName>
</protein>
<sequence length="173" mass="19788">MAAKYQVTYYASKMARDKGAKRDAAKDGDVVTCEFWSADNPRDELNQGWACDRSEYPDWRREPMNPSDVLPQIHQQLDLQRTAYYKATQIADYDQRWRLWRVADDAKLRITQLLARIFPPHGAEPWCNHDQPTAHESQNAQLCECGAILVGGEVYLPTGLLAQGERNPQIGRP</sequence>
<name>A0A2V4AVZ6_9PSEU</name>
<proteinExistence type="predicted"/>
<dbReference type="AlphaFoldDB" id="A0A2V4AVZ6"/>
<evidence type="ECO:0000313" key="2">
    <source>
        <dbReference type="Proteomes" id="UP000249915"/>
    </source>
</evidence>